<gene>
    <name evidence="1" type="ORF">CCMP2556_LOCUS52630</name>
</gene>
<dbReference type="EMBL" id="CAXAMN010027913">
    <property type="protein sequence ID" value="CAK9113762.1"/>
    <property type="molecule type" value="Genomic_DNA"/>
</dbReference>
<accession>A0ABP0SN11</accession>
<feature type="non-terminal residue" evidence="1">
    <location>
        <position position="1"/>
    </location>
</feature>
<protein>
    <submittedName>
        <fullName evidence="1">Uncharacterized protein</fullName>
    </submittedName>
</protein>
<evidence type="ECO:0000313" key="1">
    <source>
        <dbReference type="EMBL" id="CAK9113762.1"/>
    </source>
</evidence>
<feature type="non-terminal residue" evidence="1">
    <location>
        <position position="58"/>
    </location>
</feature>
<name>A0ABP0SN11_9DINO</name>
<proteinExistence type="predicted"/>
<comment type="caution">
    <text evidence="1">The sequence shown here is derived from an EMBL/GenBank/DDBJ whole genome shotgun (WGS) entry which is preliminary data.</text>
</comment>
<dbReference type="Proteomes" id="UP001642484">
    <property type="component" value="Unassembled WGS sequence"/>
</dbReference>
<sequence length="58" mass="6638">PFHILEHLLDLQRFRHSKEKILKRCGCSVTLTGLQIFSVSFEAPNALKMAREGPTKED</sequence>
<keyword evidence="2" id="KW-1185">Reference proteome</keyword>
<evidence type="ECO:0000313" key="2">
    <source>
        <dbReference type="Proteomes" id="UP001642484"/>
    </source>
</evidence>
<reference evidence="1 2" key="1">
    <citation type="submission" date="2024-02" db="EMBL/GenBank/DDBJ databases">
        <authorList>
            <person name="Chen Y."/>
            <person name="Shah S."/>
            <person name="Dougan E. K."/>
            <person name="Thang M."/>
            <person name="Chan C."/>
        </authorList>
    </citation>
    <scope>NUCLEOTIDE SEQUENCE [LARGE SCALE GENOMIC DNA]</scope>
</reference>
<organism evidence="1 2">
    <name type="scientific">Durusdinium trenchii</name>
    <dbReference type="NCBI Taxonomy" id="1381693"/>
    <lineage>
        <taxon>Eukaryota</taxon>
        <taxon>Sar</taxon>
        <taxon>Alveolata</taxon>
        <taxon>Dinophyceae</taxon>
        <taxon>Suessiales</taxon>
        <taxon>Symbiodiniaceae</taxon>
        <taxon>Durusdinium</taxon>
    </lineage>
</organism>